<feature type="region of interest" description="Disordered" evidence="1">
    <location>
        <begin position="185"/>
        <end position="251"/>
    </location>
</feature>
<sequence>MNERGTVHLNRPSREEIAKTCILTTAFQHDIDKHWKSYQRGLICRSPAPEPILRVVHWADLSLNVEPYSHKSQPCERINITYNSNQVVENISSYDLNRRCYVFKGELRLLGVFLDLVEEHLRVKSVKAALLGQSLIYVPMLGVNPGYSRQEFEAKIKIISCVLFVSGPEPRFLEAARQSMRFKTSLRTTGRDAYRPASPSPSPSNDNNDPTWHPKQKIKGKQTAAKKPLVKTKIEPRPATKGRYALRKRKR</sequence>
<evidence type="ECO:0000256" key="1">
    <source>
        <dbReference type="SAM" id="MobiDB-lite"/>
    </source>
</evidence>
<reference evidence="2 3" key="1">
    <citation type="submission" date="2017-06" db="EMBL/GenBank/DDBJ databases">
        <title>Ant-infecting Ophiocordyceps genomes reveal a high diversity of potential behavioral manipulation genes and a possible major role for enterotoxins.</title>
        <authorList>
            <person name="De Bekker C."/>
            <person name="Evans H.C."/>
            <person name="Brachmann A."/>
            <person name="Hughes D.P."/>
        </authorList>
    </citation>
    <scope>NUCLEOTIDE SEQUENCE [LARGE SCALE GENOMIC DNA]</scope>
    <source>
        <strain evidence="2 3">1348a</strain>
    </source>
</reference>
<organism evidence="2 3">
    <name type="scientific">Ophiocordyceps australis</name>
    <dbReference type="NCBI Taxonomy" id="1399860"/>
    <lineage>
        <taxon>Eukaryota</taxon>
        <taxon>Fungi</taxon>
        <taxon>Dikarya</taxon>
        <taxon>Ascomycota</taxon>
        <taxon>Pezizomycotina</taxon>
        <taxon>Sordariomycetes</taxon>
        <taxon>Hypocreomycetidae</taxon>
        <taxon>Hypocreales</taxon>
        <taxon>Ophiocordycipitaceae</taxon>
        <taxon>Ophiocordyceps</taxon>
    </lineage>
</organism>
<dbReference type="EMBL" id="NJEU01000338">
    <property type="protein sequence ID" value="PHH76038.1"/>
    <property type="molecule type" value="Genomic_DNA"/>
</dbReference>
<dbReference type="Proteomes" id="UP000224854">
    <property type="component" value="Unassembled WGS sequence"/>
</dbReference>
<name>A0A2C5YD85_9HYPO</name>
<evidence type="ECO:0000313" key="2">
    <source>
        <dbReference type="EMBL" id="PHH76038.1"/>
    </source>
</evidence>
<dbReference type="OrthoDB" id="4932172at2759"/>
<accession>A0A2C5YD85</accession>
<gene>
    <name evidence="2" type="ORF">CDD82_4156</name>
</gene>
<protein>
    <submittedName>
        <fullName evidence="2">Uncharacterized protein</fullName>
    </submittedName>
</protein>
<proteinExistence type="predicted"/>
<keyword evidence="3" id="KW-1185">Reference proteome</keyword>
<dbReference type="AlphaFoldDB" id="A0A2C5YD85"/>
<comment type="caution">
    <text evidence="2">The sequence shown here is derived from an EMBL/GenBank/DDBJ whole genome shotgun (WGS) entry which is preliminary data.</text>
</comment>
<evidence type="ECO:0000313" key="3">
    <source>
        <dbReference type="Proteomes" id="UP000224854"/>
    </source>
</evidence>